<dbReference type="Proteomes" id="UP001461498">
    <property type="component" value="Unassembled WGS sequence"/>
</dbReference>
<gene>
    <name evidence="11" type="ORF">O3M35_011762</name>
</gene>
<dbReference type="AlphaFoldDB" id="A0AAW1CXV3"/>
<proteinExistence type="inferred from homology"/>
<evidence type="ECO:0000256" key="5">
    <source>
        <dbReference type="ARBA" id="ARBA00022846"/>
    </source>
</evidence>
<comment type="subcellular location">
    <subcellularLocation>
        <location evidence="1">Cytoplasm</location>
        <location evidence="1">Cytoskeleton</location>
        <location evidence="1">Flagellum axoneme</location>
    </subcellularLocation>
</comment>
<evidence type="ECO:0000313" key="12">
    <source>
        <dbReference type="Proteomes" id="UP001461498"/>
    </source>
</evidence>
<evidence type="ECO:0000256" key="9">
    <source>
        <dbReference type="SAM" id="Coils"/>
    </source>
</evidence>
<evidence type="ECO:0000256" key="2">
    <source>
        <dbReference type="ARBA" id="ARBA00006737"/>
    </source>
</evidence>
<keyword evidence="3" id="KW-0963">Cytoplasm</keyword>
<protein>
    <submittedName>
        <fullName evidence="11">Uncharacterized protein</fullName>
    </submittedName>
</protein>
<sequence length="261" mass="29911">MARRKAQTHRTRQLKMRLGTPPPVQGRKHEDIQTEEYLEEVFDHPLEMSIQTQTEPHLDRPLTPPFVPQKAGIDAATQIYPGELFQFDVEVKPILEVLVGKTIEQALMEVMEEDELAAIKEQQRRFKEIKDTELAEDARIEESERRKKEEMELRIMEQEAALKDQQDTQERVAAAVLTTGYIADLLPSVFSGLRDEMIRDIVQTRAELYHALGAKDNKRLGLSDEETEEYGEMGGELGEEDYKKGYVMKFGGDDSESTTNV</sequence>
<keyword evidence="4" id="KW-0597">Phosphoprotein</keyword>
<keyword evidence="6" id="KW-0969">Cilium</keyword>
<evidence type="ECO:0000256" key="10">
    <source>
        <dbReference type="SAM" id="MobiDB-lite"/>
    </source>
</evidence>
<dbReference type="PANTHER" id="PTHR21648">
    <property type="entry name" value="FLAGELLAR RADIAL SPOKE PROTEIN 3"/>
    <property type="match status" value="1"/>
</dbReference>
<evidence type="ECO:0000256" key="4">
    <source>
        <dbReference type="ARBA" id="ARBA00022553"/>
    </source>
</evidence>
<accession>A0AAW1CXV3</accession>
<keyword evidence="5" id="KW-0282">Flagellum</keyword>
<feature type="coiled-coil region" evidence="9">
    <location>
        <begin position="139"/>
        <end position="168"/>
    </location>
</feature>
<dbReference type="EMBL" id="JAPXFL010000008">
    <property type="protein sequence ID" value="KAK9503132.1"/>
    <property type="molecule type" value="Genomic_DNA"/>
</dbReference>
<evidence type="ECO:0000313" key="11">
    <source>
        <dbReference type="EMBL" id="KAK9503132.1"/>
    </source>
</evidence>
<organism evidence="11 12">
    <name type="scientific">Rhynocoris fuscipes</name>
    <dbReference type="NCBI Taxonomy" id="488301"/>
    <lineage>
        <taxon>Eukaryota</taxon>
        <taxon>Metazoa</taxon>
        <taxon>Ecdysozoa</taxon>
        <taxon>Arthropoda</taxon>
        <taxon>Hexapoda</taxon>
        <taxon>Insecta</taxon>
        <taxon>Pterygota</taxon>
        <taxon>Neoptera</taxon>
        <taxon>Paraneoptera</taxon>
        <taxon>Hemiptera</taxon>
        <taxon>Heteroptera</taxon>
        <taxon>Panheteroptera</taxon>
        <taxon>Cimicomorpha</taxon>
        <taxon>Reduviidae</taxon>
        <taxon>Harpactorinae</taxon>
        <taxon>Harpactorini</taxon>
        <taxon>Rhynocoris</taxon>
    </lineage>
</organism>
<feature type="compositionally biased region" description="Basic residues" evidence="10">
    <location>
        <begin position="1"/>
        <end position="15"/>
    </location>
</feature>
<keyword evidence="12" id="KW-1185">Reference proteome</keyword>
<evidence type="ECO:0000256" key="8">
    <source>
        <dbReference type="ARBA" id="ARBA00023273"/>
    </source>
</evidence>
<dbReference type="GO" id="GO:0005929">
    <property type="term" value="C:cilium"/>
    <property type="evidence" value="ECO:0007669"/>
    <property type="project" value="TreeGrafter"/>
</dbReference>
<evidence type="ECO:0000256" key="7">
    <source>
        <dbReference type="ARBA" id="ARBA00023212"/>
    </source>
</evidence>
<reference evidence="11 12" key="1">
    <citation type="submission" date="2022-12" db="EMBL/GenBank/DDBJ databases">
        <title>Chromosome-level genome assembly of true bugs.</title>
        <authorList>
            <person name="Ma L."/>
            <person name="Li H."/>
        </authorList>
    </citation>
    <scope>NUCLEOTIDE SEQUENCE [LARGE SCALE GENOMIC DNA]</scope>
    <source>
        <strain evidence="11">Lab_2022b</strain>
    </source>
</reference>
<comment type="caution">
    <text evidence="11">The sequence shown here is derived from an EMBL/GenBank/DDBJ whole genome shotgun (WGS) entry which is preliminary data.</text>
</comment>
<feature type="region of interest" description="Disordered" evidence="10">
    <location>
        <begin position="1"/>
        <end position="28"/>
    </location>
</feature>
<dbReference type="PANTHER" id="PTHR21648:SF0">
    <property type="entry name" value="RADIAL SPOKE HEAD PROTEIN 3 HOMOLOG"/>
    <property type="match status" value="1"/>
</dbReference>
<evidence type="ECO:0000256" key="3">
    <source>
        <dbReference type="ARBA" id="ARBA00022490"/>
    </source>
</evidence>
<comment type="similarity">
    <text evidence="2">Belongs to the flagellar radial spoke RSP3 family.</text>
</comment>
<keyword evidence="7" id="KW-0206">Cytoskeleton</keyword>
<keyword evidence="9" id="KW-0175">Coiled coil</keyword>
<evidence type="ECO:0000256" key="1">
    <source>
        <dbReference type="ARBA" id="ARBA00004611"/>
    </source>
</evidence>
<name>A0AAW1CXV3_9HEMI</name>
<dbReference type="Pfam" id="PF06098">
    <property type="entry name" value="Radial_spoke_3"/>
    <property type="match status" value="1"/>
</dbReference>
<dbReference type="InterPro" id="IPR009290">
    <property type="entry name" value="Radial_spoke_3"/>
</dbReference>
<evidence type="ECO:0000256" key="6">
    <source>
        <dbReference type="ARBA" id="ARBA00023069"/>
    </source>
</evidence>
<keyword evidence="8" id="KW-0966">Cell projection</keyword>